<organism evidence="2 3">
    <name type="scientific">Caballeronia calidae</name>
    <dbReference type="NCBI Taxonomy" id="1777139"/>
    <lineage>
        <taxon>Bacteria</taxon>
        <taxon>Pseudomonadati</taxon>
        <taxon>Pseudomonadota</taxon>
        <taxon>Betaproteobacteria</taxon>
        <taxon>Burkholderiales</taxon>
        <taxon>Burkholderiaceae</taxon>
        <taxon>Caballeronia</taxon>
    </lineage>
</organism>
<accession>A0A158EP56</accession>
<keyword evidence="1" id="KW-0812">Transmembrane</keyword>
<feature type="transmembrane region" description="Helical" evidence="1">
    <location>
        <begin position="20"/>
        <end position="40"/>
    </location>
</feature>
<sequence>MCGISFSMNHVMTSTSTQVTMATITGALGLFAAAAPIAALKKYNSKPNTAANSTVTKP</sequence>
<dbReference type="Proteomes" id="UP000071859">
    <property type="component" value="Unassembled WGS sequence"/>
</dbReference>
<keyword evidence="1" id="KW-1133">Transmembrane helix</keyword>
<proteinExistence type="predicted"/>
<keyword evidence="1" id="KW-0472">Membrane</keyword>
<reference evidence="2" key="1">
    <citation type="submission" date="2016-01" db="EMBL/GenBank/DDBJ databases">
        <authorList>
            <person name="Peeters C."/>
        </authorList>
    </citation>
    <scope>NUCLEOTIDE SEQUENCE</scope>
    <source>
        <strain evidence="2">LMG 29321</strain>
    </source>
</reference>
<evidence type="ECO:0000313" key="2">
    <source>
        <dbReference type="EMBL" id="SAL07747.1"/>
    </source>
</evidence>
<keyword evidence="3" id="KW-1185">Reference proteome</keyword>
<dbReference type="AlphaFoldDB" id="A0A158EP56"/>
<protein>
    <submittedName>
        <fullName evidence="2">Uncharacterized protein</fullName>
    </submittedName>
</protein>
<dbReference type="EMBL" id="FCOX02000319">
    <property type="protein sequence ID" value="SAL07747.1"/>
    <property type="molecule type" value="Genomic_DNA"/>
</dbReference>
<evidence type="ECO:0000313" key="3">
    <source>
        <dbReference type="Proteomes" id="UP000071859"/>
    </source>
</evidence>
<evidence type="ECO:0000256" key="1">
    <source>
        <dbReference type="SAM" id="Phobius"/>
    </source>
</evidence>
<gene>
    <name evidence="2" type="ORF">AWB78_08708</name>
</gene>
<name>A0A158EP56_9BURK</name>
<comment type="caution">
    <text evidence="2">The sequence shown here is derived from an EMBL/GenBank/DDBJ whole genome shotgun (WGS) entry which is preliminary data.</text>
</comment>